<dbReference type="PANTHER" id="PTHR34039:SF1">
    <property type="entry name" value="UPF0102 PROTEIN YRAN"/>
    <property type="match status" value="1"/>
</dbReference>
<protein>
    <recommendedName>
        <fullName evidence="2">UPF0102 protein GCM10023337_14310</fullName>
    </recommendedName>
</protein>
<reference evidence="5" key="1">
    <citation type="journal article" date="2019" name="Int. J. Syst. Evol. Microbiol.">
        <title>The Global Catalogue of Microorganisms (GCM) 10K type strain sequencing project: providing services to taxonomists for standard genome sequencing and annotation.</title>
        <authorList>
            <consortium name="The Broad Institute Genomics Platform"/>
            <consortium name="The Broad Institute Genome Sequencing Center for Infectious Disease"/>
            <person name="Wu L."/>
            <person name="Ma J."/>
        </authorList>
    </citation>
    <scope>NUCLEOTIDE SEQUENCE [LARGE SCALE GENOMIC DNA]</scope>
    <source>
        <strain evidence="5">JCM 18423</strain>
    </source>
</reference>
<dbReference type="NCBIfam" id="TIGR00252">
    <property type="entry name" value="YraN family protein"/>
    <property type="match status" value="1"/>
</dbReference>
<dbReference type="SUPFAM" id="SSF52980">
    <property type="entry name" value="Restriction endonuclease-like"/>
    <property type="match status" value="1"/>
</dbReference>
<comment type="caution">
    <text evidence="4">The sequence shown here is derived from an EMBL/GenBank/DDBJ whole genome shotgun (WGS) entry which is preliminary data.</text>
</comment>
<dbReference type="Gene3D" id="3.40.1350.10">
    <property type="match status" value="1"/>
</dbReference>
<feature type="region of interest" description="Disordered" evidence="3">
    <location>
        <begin position="1"/>
        <end position="41"/>
    </location>
</feature>
<evidence type="ECO:0000313" key="4">
    <source>
        <dbReference type="EMBL" id="GAA5090257.1"/>
    </source>
</evidence>
<dbReference type="HAMAP" id="MF_00048">
    <property type="entry name" value="UPF0102"/>
    <property type="match status" value="1"/>
</dbReference>
<evidence type="ECO:0000313" key="5">
    <source>
        <dbReference type="Proteomes" id="UP001500227"/>
    </source>
</evidence>
<evidence type="ECO:0000256" key="2">
    <source>
        <dbReference type="HAMAP-Rule" id="MF_00048"/>
    </source>
</evidence>
<feature type="compositionally biased region" description="Basic residues" evidence="3">
    <location>
        <begin position="18"/>
        <end position="32"/>
    </location>
</feature>
<dbReference type="Proteomes" id="UP001500227">
    <property type="component" value="Unassembled WGS sequence"/>
</dbReference>
<dbReference type="RefSeq" id="WP_345370683.1">
    <property type="nucleotide sequence ID" value="NZ_BAABKD010000009.1"/>
</dbReference>
<organism evidence="4 5">
    <name type="scientific">Paenalcaligenes hermetiae</name>
    <dbReference type="NCBI Taxonomy" id="1157987"/>
    <lineage>
        <taxon>Bacteria</taxon>
        <taxon>Pseudomonadati</taxon>
        <taxon>Pseudomonadota</taxon>
        <taxon>Betaproteobacteria</taxon>
        <taxon>Burkholderiales</taxon>
        <taxon>Alcaligenaceae</taxon>
        <taxon>Paenalcaligenes</taxon>
    </lineage>
</organism>
<comment type="similarity">
    <text evidence="1 2">Belongs to the UPF0102 family.</text>
</comment>
<evidence type="ECO:0000256" key="3">
    <source>
        <dbReference type="SAM" id="MobiDB-lite"/>
    </source>
</evidence>
<accession>A0ABP9M2V6</accession>
<name>A0ABP9M2V6_9BURK</name>
<proteinExistence type="inferred from homology"/>
<dbReference type="InterPro" id="IPR011335">
    <property type="entry name" value="Restrct_endonuc-II-like"/>
</dbReference>
<keyword evidence="5" id="KW-1185">Reference proteome</keyword>
<dbReference type="InterPro" id="IPR003509">
    <property type="entry name" value="UPF0102_YraN-like"/>
</dbReference>
<dbReference type="PANTHER" id="PTHR34039">
    <property type="entry name" value="UPF0102 PROTEIN YRAN"/>
    <property type="match status" value="1"/>
</dbReference>
<dbReference type="InterPro" id="IPR011856">
    <property type="entry name" value="tRNA_endonuc-like_dom_sf"/>
</dbReference>
<gene>
    <name evidence="4" type="ORF">GCM10023337_14310</name>
</gene>
<dbReference type="NCBIfam" id="NF009150">
    <property type="entry name" value="PRK12497.1-3"/>
    <property type="match status" value="1"/>
</dbReference>
<dbReference type="Pfam" id="PF02021">
    <property type="entry name" value="UPF0102"/>
    <property type="match status" value="1"/>
</dbReference>
<dbReference type="EMBL" id="BAABKD010000009">
    <property type="protein sequence ID" value="GAA5090257.1"/>
    <property type="molecule type" value="Genomic_DNA"/>
</dbReference>
<evidence type="ECO:0000256" key="1">
    <source>
        <dbReference type="ARBA" id="ARBA00006738"/>
    </source>
</evidence>
<sequence>MPNEMSPETLATQAQKKQLNKKPSRPKNRPKSYRLSPTQQRGEHYETLAAQYLQQHGLDILLRNIRSRFGEIDLIARSHHSLIFIEVRYRKNQQYGGAIYSIHPTKQQRIKRVAEQLLPHLSAYFFGGVQPFCRFDVIAIDKDGLQWIPNAFY</sequence>